<gene>
    <name evidence="6" type="ORF">B5G21_05575</name>
</gene>
<dbReference type="Gene3D" id="1.10.150.240">
    <property type="entry name" value="Putative phosphatase, domain 2"/>
    <property type="match status" value="1"/>
</dbReference>
<dbReference type="PRINTS" id="PR00413">
    <property type="entry name" value="HADHALOGNASE"/>
</dbReference>
<dbReference type="SFLD" id="SFLDG01135">
    <property type="entry name" value="C1.5.6:_HAD__Beta-PGM__Phospha"/>
    <property type="match status" value="1"/>
</dbReference>
<organism evidence="6 7">
    <name type="scientific">Enorma massiliensis</name>
    <dbReference type="NCBI Taxonomy" id="1472761"/>
    <lineage>
        <taxon>Bacteria</taxon>
        <taxon>Bacillati</taxon>
        <taxon>Actinomycetota</taxon>
        <taxon>Coriobacteriia</taxon>
        <taxon>Coriobacteriales</taxon>
        <taxon>Coriobacteriaceae</taxon>
        <taxon>Enorma</taxon>
    </lineage>
</organism>
<dbReference type="Proteomes" id="UP000196560">
    <property type="component" value="Unassembled WGS sequence"/>
</dbReference>
<dbReference type="InterPro" id="IPR006439">
    <property type="entry name" value="HAD-SF_hydro_IA"/>
</dbReference>
<proteinExistence type="inferred from homology"/>
<dbReference type="InterPro" id="IPR036412">
    <property type="entry name" value="HAD-like_sf"/>
</dbReference>
<keyword evidence="2" id="KW-0808">Transferase</keyword>
<sequence length="222" mass="24390">MAFSHVIFDLDGTILNTIEDLARACNHVCEQHGWPTFSIDSYRYKVGNGMLKLVERFMPAEYTGDERMFSQAFAEFRSYYDEHKEDHTAPYPGISTMLDALREEGVTLAVLTNKDHAAAAPLVQRYFGDRFSLVQGCTAVFPPKPAAPVTLHVLAQLGVKPSNVLYVGDSNVDVQTGHNAGLAVAGVTWGFRGRAELEAEGADFIAEQPEDIVNIVRGACVH</sequence>
<dbReference type="FunFam" id="3.40.50.1000:FF:000022">
    <property type="entry name" value="Phosphoglycolate phosphatase"/>
    <property type="match status" value="1"/>
</dbReference>
<dbReference type="InterPro" id="IPR023214">
    <property type="entry name" value="HAD_sf"/>
</dbReference>
<evidence type="ECO:0000256" key="1">
    <source>
        <dbReference type="ARBA" id="ARBA00006171"/>
    </source>
</evidence>
<dbReference type="GO" id="GO:0008967">
    <property type="term" value="F:phosphoglycolate phosphatase activity"/>
    <property type="evidence" value="ECO:0007669"/>
    <property type="project" value="TreeGrafter"/>
</dbReference>
<dbReference type="PANTHER" id="PTHR43434:SF1">
    <property type="entry name" value="PHOSPHOGLYCOLATE PHOSPHATASE"/>
    <property type="match status" value="1"/>
</dbReference>
<dbReference type="NCBIfam" id="TIGR01549">
    <property type="entry name" value="HAD-SF-IA-v1"/>
    <property type="match status" value="1"/>
</dbReference>
<dbReference type="EMBL" id="NFHO01000005">
    <property type="protein sequence ID" value="OUN43143.1"/>
    <property type="molecule type" value="Genomic_DNA"/>
</dbReference>
<comment type="caution">
    <text evidence="6">The sequence shown here is derived from an EMBL/GenBank/DDBJ whole genome shotgun (WGS) entry which is preliminary data.</text>
</comment>
<evidence type="ECO:0000256" key="4">
    <source>
        <dbReference type="ARBA" id="ARBA00069527"/>
    </source>
</evidence>
<dbReference type="InterPro" id="IPR041492">
    <property type="entry name" value="HAD_2"/>
</dbReference>
<dbReference type="GO" id="GO:0005829">
    <property type="term" value="C:cytosol"/>
    <property type="evidence" value="ECO:0007669"/>
    <property type="project" value="TreeGrafter"/>
</dbReference>
<comment type="catalytic activity">
    <reaction evidence="3">
        <text>L-tyrosyl-[protein] + ATP = O-phospho-L-tyrosyl-[protein] + ADP + H(+)</text>
        <dbReference type="Rhea" id="RHEA:10596"/>
        <dbReference type="Rhea" id="RHEA-COMP:10136"/>
        <dbReference type="Rhea" id="RHEA-COMP:20101"/>
        <dbReference type="ChEBI" id="CHEBI:15378"/>
        <dbReference type="ChEBI" id="CHEBI:30616"/>
        <dbReference type="ChEBI" id="CHEBI:46858"/>
        <dbReference type="ChEBI" id="CHEBI:61978"/>
        <dbReference type="ChEBI" id="CHEBI:456216"/>
    </reaction>
    <physiologicalReaction direction="left-to-right" evidence="3">
        <dbReference type="Rhea" id="RHEA:10597"/>
    </physiologicalReaction>
</comment>
<evidence type="ECO:0000313" key="7">
    <source>
        <dbReference type="Proteomes" id="UP000196560"/>
    </source>
</evidence>
<evidence type="ECO:0000313" key="6">
    <source>
        <dbReference type="EMBL" id="OUN43143.1"/>
    </source>
</evidence>
<name>A0A1Y3U2W7_9ACTN</name>
<dbReference type="SFLD" id="SFLDS00003">
    <property type="entry name" value="Haloacid_Dehalogenase"/>
    <property type="match status" value="1"/>
</dbReference>
<dbReference type="InterPro" id="IPR050155">
    <property type="entry name" value="HAD-like_hydrolase_sf"/>
</dbReference>
<reference evidence="7" key="1">
    <citation type="submission" date="2017-04" db="EMBL/GenBank/DDBJ databases">
        <title>Function of individual gut microbiota members based on whole genome sequencing of pure cultures obtained from chicken caecum.</title>
        <authorList>
            <person name="Medvecky M."/>
            <person name="Cejkova D."/>
            <person name="Polansky O."/>
            <person name="Karasova D."/>
            <person name="Kubasova T."/>
            <person name="Cizek A."/>
            <person name="Rychlik I."/>
        </authorList>
    </citation>
    <scope>NUCLEOTIDE SEQUENCE [LARGE SCALE GENOMIC DNA]</scope>
    <source>
        <strain evidence="7">An70</strain>
    </source>
</reference>
<protein>
    <recommendedName>
        <fullName evidence="4">Tyrosine-protein kinase PtkA</fullName>
    </recommendedName>
    <alternativeName>
        <fullName evidence="5">Protein tyrosine kinase A</fullName>
    </alternativeName>
</protein>
<dbReference type="STRING" id="1118060.GCA_000311845_01496"/>
<dbReference type="PANTHER" id="PTHR43434">
    <property type="entry name" value="PHOSPHOGLYCOLATE PHOSPHATASE"/>
    <property type="match status" value="1"/>
</dbReference>
<dbReference type="AlphaFoldDB" id="A0A1Y3U2W7"/>
<keyword evidence="2" id="KW-0829">Tyrosine-protein kinase</keyword>
<dbReference type="SFLD" id="SFLDG01129">
    <property type="entry name" value="C1.5:_HAD__Beta-PGM__Phosphata"/>
    <property type="match status" value="1"/>
</dbReference>
<dbReference type="Pfam" id="PF13419">
    <property type="entry name" value="HAD_2"/>
    <property type="match status" value="1"/>
</dbReference>
<dbReference type="InterPro" id="IPR023198">
    <property type="entry name" value="PGP-like_dom2"/>
</dbReference>
<dbReference type="eggNOG" id="COG0546">
    <property type="taxonomic scope" value="Bacteria"/>
</dbReference>
<comment type="similarity">
    <text evidence="1">Belongs to the HAD-like hydrolase superfamily. CbbY/CbbZ/Gph/YieH family.</text>
</comment>
<evidence type="ECO:0000256" key="5">
    <source>
        <dbReference type="ARBA" id="ARBA00080335"/>
    </source>
</evidence>
<evidence type="ECO:0000256" key="3">
    <source>
        <dbReference type="ARBA" id="ARBA00050405"/>
    </source>
</evidence>
<keyword evidence="2" id="KW-0418">Kinase</keyword>
<evidence type="ECO:0000256" key="2">
    <source>
        <dbReference type="ARBA" id="ARBA00023137"/>
    </source>
</evidence>
<keyword evidence="7" id="KW-1185">Reference proteome</keyword>
<dbReference type="GO" id="GO:0004713">
    <property type="term" value="F:protein tyrosine kinase activity"/>
    <property type="evidence" value="ECO:0007669"/>
    <property type="project" value="UniProtKB-KW"/>
</dbReference>
<dbReference type="GO" id="GO:0006281">
    <property type="term" value="P:DNA repair"/>
    <property type="evidence" value="ECO:0007669"/>
    <property type="project" value="TreeGrafter"/>
</dbReference>
<dbReference type="NCBIfam" id="TIGR01509">
    <property type="entry name" value="HAD-SF-IA-v3"/>
    <property type="match status" value="1"/>
</dbReference>
<dbReference type="RefSeq" id="WP_087186359.1">
    <property type="nucleotide sequence ID" value="NZ_NFHO01000005.1"/>
</dbReference>
<dbReference type="SUPFAM" id="SSF56784">
    <property type="entry name" value="HAD-like"/>
    <property type="match status" value="1"/>
</dbReference>
<accession>A0A1Y3U2W7</accession>
<dbReference type="Gene3D" id="3.40.50.1000">
    <property type="entry name" value="HAD superfamily/HAD-like"/>
    <property type="match status" value="1"/>
</dbReference>